<feature type="domain" description="Yip1" evidence="6">
    <location>
        <begin position="9"/>
        <end position="104"/>
    </location>
</feature>
<dbReference type="Pfam" id="PF04893">
    <property type="entry name" value="Yip1"/>
    <property type="match status" value="1"/>
</dbReference>
<dbReference type="EMBL" id="CP000780">
    <property type="protein sequence ID" value="ABS55816.1"/>
    <property type="molecule type" value="Genomic_DNA"/>
</dbReference>
<feature type="transmembrane region" description="Helical" evidence="5">
    <location>
        <begin position="43"/>
        <end position="67"/>
    </location>
</feature>
<feature type="transmembrane region" description="Helical" evidence="5">
    <location>
        <begin position="6"/>
        <end position="31"/>
    </location>
</feature>
<gene>
    <name evidence="7" type="ordered locus">Mboo_1298</name>
</gene>
<keyword evidence="3 5" id="KW-1133">Transmembrane helix</keyword>
<evidence type="ECO:0000256" key="2">
    <source>
        <dbReference type="ARBA" id="ARBA00022692"/>
    </source>
</evidence>
<dbReference type="InterPro" id="IPR006977">
    <property type="entry name" value="Yip1_dom"/>
</dbReference>
<dbReference type="HOGENOM" id="CLU_1987609_0_0_2"/>
<dbReference type="KEGG" id="mbn:Mboo_1298"/>
<keyword evidence="2 5" id="KW-0812">Transmembrane</keyword>
<sequence length="125" mass="13660">MPVIVFLEILIFGFVFSGLFGLWVHLWVWILGGRNGAGQTLKAFLYGLTPALIFGWIPVVGILFAVWSFILDILGLRELAGLSPARAALAMVIAVLIPLVVVAVFLVVFFLPIIHAAMMSSRMGY</sequence>
<dbReference type="Proteomes" id="UP000002408">
    <property type="component" value="Chromosome"/>
</dbReference>
<proteinExistence type="predicted"/>
<protein>
    <recommendedName>
        <fullName evidence="6">Yip1 domain-containing protein</fullName>
    </recommendedName>
</protein>
<organism evidence="7 8">
    <name type="scientific">Methanoregula boonei (strain DSM 21154 / JCM 14090 / 6A8)</name>
    <dbReference type="NCBI Taxonomy" id="456442"/>
    <lineage>
        <taxon>Archaea</taxon>
        <taxon>Methanobacteriati</taxon>
        <taxon>Methanobacteriota</taxon>
        <taxon>Stenosarchaea group</taxon>
        <taxon>Methanomicrobia</taxon>
        <taxon>Methanomicrobiales</taxon>
        <taxon>Methanoregulaceae</taxon>
        <taxon>Methanoregula</taxon>
    </lineage>
</organism>
<accession>A7I7V5</accession>
<evidence type="ECO:0000259" key="6">
    <source>
        <dbReference type="Pfam" id="PF04893"/>
    </source>
</evidence>
<dbReference type="GO" id="GO:0016020">
    <property type="term" value="C:membrane"/>
    <property type="evidence" value="ECO:0007669"/>
    <property type="project" value="UniProtKB-SubCell"/>
</dbReference>
<dbReference type="eggNOG" id="arCOG03630">
    <property type="taxonomic scope" value="Archaea"/>
</dbReference>
<reference evidence="8" key="1">
    <citation type="journal article" date="2015" name="Microbiology">
        <title>Genome of Methanoregula boonei 6A8 reveals adaptations to oligotrophic peatland environments.</title>
        <authorList>
            <person name="Braeuer S."/>
            <person name="Cadillo-Quiroz H."/>
            <person name="Kyrpides N."/>
            <person name="Woyke T."/>
            <person name="Goodwin L."/>
            <person name="Detter C."/>
            <person name="Podell S."/>
            <person name="Yavitt J.B."/>
            <person name="Zinder S.H."/>
        </authorList>
    </citation>
    <scope>NUCLEOTIDE SEQUENCE [LARGE SCALE GENOMIC DNA]</scope>
    <source>
        <strain evidence="8">DSM 21154 / JCM 14090 / 6A8</strain>
    </source>
</reference>
<feature type="transmembrane region" description="Helical" evidence="5">
    <location>
        <begin position="87"/>
        <end position="114"/>
    </location>
</feature>
<evidence type="ECO:0000313" key="7">
    <source>
        <dbReference type="EMBL" id="ABS55816.1"/>
    </source>
</evidence>
<keyword evidence="8" id="KW-1185">Reference proteome</keyword>
<evidence type="ECO:0000256" key="5">
    <source>
        <dbReference type="SAM" id="Phobius"/>
    </source>
</evidence>
<comment type="subcellular location">
    <subcellularLocation>
        <location evidence="1">Membrane</location>
        <topology evidence="1">Multi-pass membrane protein</topology>
    </subcellularLocation>
</comment>
<evidence type="ECO:0000256" key="4">
    <source>
        <dbReference type="ARBA" id="ARBA00023136"/>
    </source>
</evidence>
<evidence type="ECO:0000256" key="1">
    <source>
        <dbReference type="ARBA" id="ARBA00004141"/>
    </source>
</evidence>
<evidence type="ECO:0000256" key="3">
    <source>
        <dbReference type="ARBA" id="ARBA00022989"/>
    </source>
</evidence>
<keyword evidence="4 5" id="KW-0472">Membrane</keyword>
<dbReference type="AlphaFoldDB" id="A7I7V5"/>
<name>A7I7V5_METB6</name>
<evidence type="ECO:0000313" key="8">
    <source>
        <dbReference type="Proteomes" id="UP000002408"/>
    </source>
</evidence>